<feature type="compositionally biased region" description="Polar residues" evidence="1">
    <location>
        <begin position="535"/>
        <end position="548"/>
    </location>
</feature>
<feature type="compositionally biased region" description="Low complexity" evidence="1">
    <location>
        <begin position="443"/>
        <end position="458"/>
    </location>
</feature>
<dbReference type="AlphaFoldDB" id="A0AAD6GG67"/>
<feature type="compositionally biased region" description="Polar residues" evidence="1">
    <location>
        <begin position="12"/>
        <end position="22"/>
    </location>
</feature>
<feature type="region of interest" description="Disordered" evidence="1">
    <location>
        <begin position="111"/>
        <end position="244"/>
    </location>
</feature>
<feature type="compositionally biased region" description="Basic and acidic residues" evidence="1">
    <location>
        <begin position="230"/>
        <end position="242"/>
    </location>
</feature>
<comment type="caution">
    <text evidence="3">The sequence shown here is derived from an EMBL/GenBank/DDBJ whole genome shotgun (WGS) entry which is preliminary data.</text>
</comment>
<keyword evidence="4" id="KW-1185">Reference proteome</keyword>
<name>A0AAD6GG67_9EURO</name>
<organism evidence="3 4">
    <name type="scientific">Penicillium frequentans</name>
    <dbReference type="NCBI Taxonomy" id="3151616"/>
    <lineage>
        <taxon>Eukaryota</taxon>
        <taxon>Fungi</taxon>
        <taxon>Dikarya</taxon>
        <taxon>Ascomycota</taxon>
        <taxon>Pezizomycotina</taxon>
        <taxon>Eurotiomycetes</taxon>
        <taxon>Eurotiomycetidae</taxon>
        <taxon>Eurotiales</taxon>
        <taxon>Aspergillaceae</taxon>
        <taxon>Penicillium</taxon>
    </lineage>
</organism>
<feature type="compositionally biased region" description="Pro residues" evidence="1">
    <location>
        <begin position="130"/>
        <end position="139"/>
    </location>
</feature>
<evidence type="ECO:0000256" key="1">
    <source>
        <dbReference type="SAM" id="MobiDB-lite"/>
    </source>
</evidence>
<feature type="domain" description="DUF7514" evidence="2">
    <location>
        <begin position="255"/>
        <end position="413"/>
    </location>
</feature>
<protein>
    <recommendedName>
        <fullName evidence="2">DUF7514 domain-containing protein</fullName>
    </recommendedName>
</protein>
<dbReference type="EMBL" id="JAQIZZ010000005">
    <property type="protein sequence ID" value="KAJ5540961.1"/>
    <property type="molecule type" value="Genomic_DNA"/>
</dbReference>
<feature type="region of interest" description="Disordered" evidence="1">
    <location>
        <begin position="1"/>
        <end position="85"/>
    </location>
</feature>
<reference evidence="3 4" key="1">
    <citation type="journal article" date="2023" name="IMA Fungus">
        <title>Comparative genomic study of the Penicillium genus elucidates a diverse pangenome and 15 lateral gene transfer events.</title>
        <authorList>
            <person name="Petersen C."/>
            <person name="Sorensen T."/>
            <person name="Nielsen M.R."/>
            <person name="Sondergaard T.E."/>
            <person name="Sorensen J.L."/>
            <person name="Fitzpatrick D.A."/>
            <person name="Frisvad J.C."/>
            <person name="Nielsen K.L."/>
        </authorList>
    </citation>
    <scope>NUCLEOTIDE SEQUENCE [LARGE SCALE GENOMIC DNA]</scope>
    <source>
        <strain evidence="3 4">IBT 35679</strain>
    </source>
</reference>
<evidence type="ECO:0000313" key="3">
    <source>
        <dbReference type="EMBL" id="KAJ5540961.1"/>
    </source>
</evidence>
<accession>A0AAD6GG67</accession>
<feature type="region of interest" description="Disordered" evidence="1">
    <location>
        <begin position="428"/>
        <end position="656"/>
    </location>
</feature>
<sequence>MAYDGYQPPPNSGFQGNMNTDSNDIHGYTPTPPYPSYYESDHITMPQPQMPPASSAPPPQNYEYPEPPRPGNNTNGHINDAVNSAVYNNANSNSYLSPEVLSQITSTVIQQLKASGMSDLQSPSQTTPTQFPPQPPPRPQSQSQAQQPWMAPPNDLPLRPQSESPTAPLHQRSGSIPPPSAMSSSFETPKPQPQPQPYSGYSSDTRSNPKTSPEPMPRRTSMSSQGSVRADTRPKPPDRDTTVMEMTTLERIWGKLFEDDKPTARLGQFLRGIAMHLIEDYPPGNTLVIVPQKLQKFYKDTDVSPDAYPWHDIFDDHTSSISRLFREVKAEHHLVQTDDLTERPDIPGLTPKGFEKWATLMILAHPDREYERLQKAVLNMPISNPDDKKERFPKEIPRRLFPEVADLKLREATELHIMKHCGVDLPRITDEERSRANRPKASPPVGSGRSSGVNSPRNASKERSRSYERGRPPPSASSSTAVLDDEDESIPPAPIERERKPYSANPGGGKVYDELGNTRSHRDSFTTRPSDIPPASSSHRVSASTKPRSPTRDSLYAQRSGSGPAPYPRHSKRHSRSSRSSSRSMDGYRHSESDLLGRDHTPRYGNASTNDIYMEPTAMSTEAEDSRYHGSHRNSRTDEDYYRGLLGGQGGAPKYY</sequence>
<dbReference type="Proteomes" id="UP001220324">
    <property type="component" value="Unassembled WGS sequence"/>
</dbReference>
<gene>
    <name evidence="3" type="ORF">N7494_006037</name>
</gene>
<dbReference type="InterPro" id="IPR055936">
    <property type="entry name" value="DUF7514"/>
</dbReference>
<evidence type="ECO:0000313" key="4">
    <source>
        <dbReference type="Proteomes" id="UP001220324"/>
    </source>
</evidence>
<dbReference type="Pfam" id="PF24355">
    <property type="entry name" value="DUF7514"/>
    <property type="match status" value="1"/>
</dbReference>
<dbReference type="PANTHER" id="PTHR39611:SF1">
    <property type="entry name" value="HYDROXYPROLINE-RICH GLYCOPROTEIN DZ-HRGP"/>
    <property type="match status" value="1"/>
</dbReference>
<feature type="compositionally biased region" description="Pro residues" evidence="1">
    <location>
        <begin position="48"/>
        <end position="70"/>
    </location>
</feature>
<evidence type="ECO:0000259" key="2">
    <source>
        <dbReference type="Pfam" id="PF24355"/>
    </source>
</evidence>
<feature type="compositionally biased region" description="Gly residues" evidence="1">
    <location>
        <begin position="645"/>
        <end position="656"/>
    </location>
</feature>
<dbReference type="PANTHER" id="PTHR39611">
    <property type="entry name" value="HYDROXYPROLINE-RICH GLYCOPROTEIN DZ-HRGP-RELATED"/>
    <property type="match status" value="1"/>
</dbReference>
<feature type="compositionally biased region" description="Basic and acidic residues" evidence="1">
    <location>
        <begin position="459"/>
        <end position="471"/>
    </location>
</feature>
<feature type="compositionally biased region" description="Basic and acidic residues" evidence="1">
    <location>
        <begin position="586"/>
        <end position="602"/>
    </location>
</feature>
<proteinExistence type="predicted"/>
<feature type="compositionally biased region" description="Polar residues" evidence="1">
    <location>
        <begin position="199"/>
        <end position="211"/>
    </location>
</feature>